<protein>
    <submittedName>
        <fullName evidence="1">Class I lanthipeptide</fullName>
    </submittedName>
</protein>
<evidence type="ECO:0000313" key="2">
    <source>
        <dbReference type="Proteomes" id="UP000830454"/>
    </source>
</evidence>
<proteinExistence type="predicted"/>
<reference evidence="1" key="1">
    <citation type="submission" date="2021-12" db="EMBL/GenBank/DDBJ databases">
        <authorList>
            <person name="Cha I.-T."/>
            <person name="Lee K.-E."/>
            <person name="Park S.-J."/>
        </authorList>
    </citation>
    <scope>NUCLEOTIDE SEQUENCE</scope>
    <source>
        <strain evidence="1">YSM-43</strain>
    </source>
</reference>
<name>A0ABY4HJ90_9FLAO</name>
<dbReference type="EMBL" id="CP090145">
    <property type="protein sequence ID" value="UOX32910.1"/>
    <property type="molecule type" value="Genomic_DNA"/>
</dbReference>
<reference evidence="1" key="2">
    <citation type="submission" date="2022-04" db="EMBL/GenBank/DDBJ databases">
        <title>Complete Genome Sequence of Flavobacterium sediminilitoris YSM-43, Isolated from a Tidal Sediment.</title>
        <authorList>
            <person name="Lee P.A."/>
        </authorList>
    </citation>
    <scope>NUCLEOTIDE SEQUENCE</scope>
    <source>
        <strain evidence="1">YSM-43</strain>
    </source>
</reference>
<sequence length="84" mass="8906">MKKIKLEGKLSLNKETVTMLNDAQMKNLNGGAWFTLYHCNKTNNCATATCPTATCPTGSCPVNCVPYTEGASVCQSACGNNVCP</sequence>
<dbReference type="NCBIfam" id="NF038153">
    <property type="entry name" value="lant_leader_L1a"/>
    <property type="match status" value="1"/>
</dbReference>
<accession>A0ABY4HJ90</accession>
<keyword evidence="2" id="KW-1185">Reference proteome</keyword>
<dbReference type="RefSeq" id="WP_045966870.1">
    <property type="nucleotide sequence ID" value="NZ_CP090145.1"/>
</dbReference>
<dbReference type="Proteomes" id="UP000830454">
    <property type="component" value="Chromosome"/>
</dbReference>
<dbReference type="InterPro" id="IPR058238">
    <property type="entry name" value="Lant_leader_dom"/>
</dbReference>
<gene>
    <name evidence="1" type="ORF">LXD69_12790</name>
</gene>
<evidence type="ECO:0000313" key="1">
    <source>
        <dbReference type="EMBL" id="UOX32910.1"/>
    </source>
</evidence>
<organism evidence="1 2">
    <name type="scientific">Flavobacterium sediminilitoris</name>
    <dbReference type="NCBI Taxonomy" id="2024526"/>
    <lineage>
        <taxon>Bacteria</taxon>
        <taxon>Pseudomonadati</taxon>
        <taxon>Bacteroidota</taxon>
        <taxon>Flavobacteriia</taxon>
        <taxon>Flavobacteriales</taxon>
        <taxon>Flavobacteriaceae</taxon>
        <taxon>Flavobacterium</taxon>
    </lineage>
</organism>